<dbReference type="CDD" id="cd09276">
    <property type="entry name" value="Rnase_HI_RT_non_LTR"/>
    <property type="match status" value="1"/>
</dbReference>
<protein>
    <submittedName>
        <fullName evidence="1">GL14383</fullName>
    </submittedName>
</protein>
<dbReference type="EMBL" id="CH479190">
    <property type="protein sequence ID" value="EDW25896.1"/>
    <property type="molecule type" value="Genomic_DNA"/>
</dbReference>
<sequence>MAHEENDPPNDFVRKLASESDIDVLIDCDANAHQTQWGSSDTNSQKRERGEPLGHWLQNQSETNGSRDSQAQMGHKHLHGWFEAGTDGRVAGGIYSEQLNIRHSFRLPDQCSVFQAEVTAIREALNCLQTATAADCPKSFLEMAQKLAISLIWVPGHRDIEGNCIADELPRYSTTTPNLRDKDDIFMRMALCSQTC</sequence>
<reference evidence="1 2" key="1">
    <citation type="journal article" date="2007" name="Nature">
        <title>Evolution of genes and genomes on the Drosophila phylogeny.</title>
        <authorList>
            <consortium name="Drosophila 12 Genomes Consortium"/>
            <person name="Clark A.G."/>
            <person name="Eisen M.B."/>
            <person name="Smith D.R."/>
            <person name="Bergman C.M."/>
            <person name="Oliver B."/>
            <person name="Markow T.A."/>
            <person name="Kaufman T.C."/>
            <person name="Kellis M."/>
            <person name="Gelbart W."/>
            <person name="Iyer V.N."/>
            <person name="Pollard D.A."/>
            <person name="Sackton T.B."/>
            <person name="Larracuente A.M."/>
            <person name="Singh N.D."/>
            <person name="Abad J.P."/>
            <person name="Abt D.N."/>
            <person name="Adryan B."/>
            <person name="Aguade M."/>
            <person name="Akashi H."/>
            <person name="Anderson W.W."/>
            <person name="Aquadro C.F."/>
            <person name="Ardell D.H."/>
            <person name="Arguello R."/>
            <person name="Artieri C.G."/>
            <person name="Barbash D.A."/>
            <person name="Barker D."/>
            <person name="Barsanti P."/>
            <person name="Batterham P."/>
            <person name="Batzoglou S."/>
            <person name="Begun D."/>
            <person name="Bhutkar A."/>
            <person name="Blanco E."/>
            <person name="Bosak S.A."/>
            <person name="Bradley R.K."/>
            <person name="Brand A.D."/>
            <person name="Brent M.R."/>
            <person name="Brooks A.N."/>
            <person name="Brown R.H."/>
            <person name="Butlin R.K."/>
            <person name="Caggese C."/>
            <person name="Calvi B.R."/>
            <person name="Bernardo de Carvalho A."/>
            <person name="Caspi A."/>
            <person name="Castrezana S."/>
            <person name="Celniker S.E."/>
            <person name="Chang J.L."/>
            <person name="Chapple C."/>
            <person name="Chatterji S."/>
            <person name="Chinwalla A."/>
            <person name="Civetta A."/>
            <person name="Clifton S.W."/>
            <person name="Comeron J.M."/>
            <person name="Costello J.C."/>
            <person name="Coyne J.A."/>
            <person name="Daub J."/>
            <person name="David R.G."/>
            <person name="Delcher A.L."/>
            <person name="Delehaunty K."/>
            <person name="Do C.B."/>
            <person name="Ebling H."/>
            <person name="Edwards K."/>
            <person name="Eickbush T."/>
            <person name="Evans J.D."/>
            <person name="Filipski A."/>
            <person name="Findeiss S."/>
            <person name="Freyhult E."/>
            <person name="Fulton L."/>
            <person name="Fulton R."/>
            <person name="Garcia A.C."/>
            <person name="Gardiner A."/>
            <person name="Garfield D.A."/>
            <person name="Garvin B.E."/>
            <person name="Gibson G."/>
            <person name="Gilbert D."/>
            <person name="Gnerre S."/>
            <person name="Godfrey J."/>
            <person name="Good R."/>
            <person name="Gotea V."/>
            <person name="Gravely B."/>
            <person name="Greenberg A.J."/>
            <person name="Griffiths-Jones S."/>
            <person name="Gross S."/>
            <person name="Guigo R."/>
            <person name="Gustafson E.A."/>
            <person name="Haerty W."/>
            <person name="Hahn M.W."/>
            <person name="Halligan D.L."/>
            <person name="Halpern A.L."/>
            <person name="Halter G.M."/>
            <person name="Han M.V."/>
            <person name="Heger A."/>
            <person name="Hillier L."/>
            <person name="Hinrichs A.S."/>
            <person name="Holmes I."/>
            <person name="Hoskins R.A."/>
            <person name="Hubisz M.J."/>
            <person name="Hultmark D."/>
            <person name="Huntley M.A."/>
            <person name="Jaffe D.B."/>
            <person name="Jagadeeshan S."/>
            <person name="Jeck W.R."/>
            <person name="Johnson J."/>
            <person name="Jones C.D."/>
            <person name="Jordan W.C."/>
            <person name="Karpen G.H."/>
            <person name="Kataoka E."/>
            <person name="Keightley P.D."/>
            <person name="Kheradpour P."/>
            <person name="Kirkness E.F."/>
            <person name="Koerich L.B."/>
            <person name="Kristiansen K."/>
            <person name="Kudrna D."/>
            <person name="Kulathinal R.J."/>
            <person name="Kumar S."/>
            <person name="Kwok R."/>
            <person name="Lander E."/>
            <person name="Langley C.H."/>
            <person name="Lapoint R."/>
            <person name="Lazzaro B.P."/>
            <person name="Lee S.J."/>
            <person name="Levesque L."/>
            <person name="Li R."/>
            <person name="Lin C.F."/>
            <person name="Lin M.F."/>
            <person name="Lindblad-Toh K."/>
            <person name="Llopart A."/>
            <person name="Long M."/>
            <person name="Low L."/>
            <person name="Lozovsky E."/>
            <person name="Lu J."/>
            <person name="Luo M."/>
            <person name="Machado C.A."/>
            <person name="Makalowski W."/>
            <person name="Marzo M."/>
            <person name="Matsuda M."/>
            <person name="Matzkin L."/>
            <person name="McAllister B."/>
            <person name="McBride C.S."/>
            <person name="McKernan B."/>
            <person name="McKernan K."/>
            <person name="Mendez-Lago M."/>
            <person name="Minx P."/>
            <person name="Mollenhauer M.U."/>
            <person name="Montooth K."/>
            <person name="Mount S.M."/>
            <person name="Mu X."/>
            <person name="Myers E."/>
            <person name="Negre B."/>
            <person name="Newfeld S."/>
            <person name="Nielsen R."/>
            <person name="Noor M.A."/>
            <person name="O'Grady P."/>
            <person name="Pachter L."/>
            <person name="Papaceit M."/>
            <person name="Parisi M.J."/>
            <person name="Parisi M."/>
            <person name="Parts L."/>
            <person name="Pedersen J.S."/>
            <person name="Pesole G."/>
            <person name="Phillippy A.M."/>
            <person name="Ponting C.P."/>
            <person name="Pop M."/>
            <person name="Porcelli D."/>
            <person name="Powell J.R."/>
            <person name="Prohaska S."/>
            <person name="Pruitt K."/>
            <person name="Puig M."/>
            <person name="Quesneville H."/>
            <person name="Ram K.R."/>
            <person name="Rand D."/>
            <person name="Rasmussen M.D."/>
            <person name="Reed L.K."/>
            <person name="Reenan R."/>
            <person name="Reily A."/>
            <person name="Remington K.A."/>
            <person name="Rieger T.T."/>
            <person name="Ritchie M.G."/>
            <person name="Robin C."/>
            <person name="Rogers Y.H."/>
            <person name="Rohde C."/>
            <person name="Rozas J."/>
            <person name="Rubenfield M.J."/>
            <person name="Ruiz A."/>
            <person name="Russo S."/>
            <person name="Salzberg S.L."/>
            <person name="Sanchez-Gracia A."/>
            <person name="Saranga D.J."/>
            <person name="Sato H."/>
            <person name="Schaeffer S.W."/>
            <person name="Schatz M.C."/>
            <person name="Schlenke T."/>
            <person name="Schwartz R."/>
            <person name="Segarra C."/>
            <person name="Singh R.S."/>
            <person name="Sirot L."/>
            <person name="Sirota M."/>
            <person name="Sisneros N.B."/>
            <person name="Smith C.D."/>
            <person name="Smith T.F."/>
            <person name="Spieth J."/>
            <person name="Stage D.E."/>
            <person name="Stark A."/>
            <person name="Stephan W."/>
            <person name="Strausberg R.L."/>
            <person name="Strempel S."/>
            <person name="Sturgill D."/>
            <person name="Sutton G."/>
            <person name="Sutton G.G."/>
            <person name="Tao W."/>
            <person name="Teichmann S."/>
            <person name="Tobari Y.N."/>
            <person name="Tomimura Y."/>
            <person name="Tsolas J.M."/>
            <person name="Valente V.L."/>
            <person name="Venter E."/>
            <person name="Venter J.C."/>
            <person name="Vicario S."/>
            <person name="Vieira F.G."/>
            <person name="Vilella A.J."/>
            <person name="Villasante A."/>
            <person name="Walenz B."/>
            <person name="Wang J."/>
            <person name="Wasserman M."/>
            <person name="Watts T."/>
            <person name="Wilson D."/>
            <person name="Wilson R.K."/>
            <person name="Wing R.A."/>
            <person name="Wolfner M.F."/>
            <person name="Wong A."/>
            <person name="Wong G.K."/>
            <person name="Wu C.I."/>
            <person name="Wu G."/>
            <person name="Yamamoto D."/>
            <person name="Yang H.P."/>
            <person name="Yang S.P."/>
            <person name="Yorke J.A."/>
            <person name="Yoshida K."/>
            <person name="Zdobnov E."/>
            <person name="Zhang P."/>
            <person name="Zhang Y."/>
            <person name="Zimin A.V."/>
            <person name="Baldwin J."/>
            <person name="Abdouelleil A."/>
            <person name="Abdulkadir J."/>
            <person name="Abebe A."/>
            <person name="Abera B."/>
            <person name="Abreu J."/>
            <person name="Acer S.C."/>
            <person name="Aftuck L."/>
            <person name="Alexander A."/>
            <person name="An P."/>
            <person name="Anderson E."/>
            <person name="Anderson S."/>
            <person name="Arachi H."/>
            <person name="Azer M."/>
            <person name="Bachantsang P."/>
            <person name="Barry A."/>
            <person name="Bayul T."/>
            <person name="Berlin A."/>
            <person name="Bessette D."/>
            <person name="Bloom T."/>
            <person name="Blye J."/>
            <person name="Boguslavskiy L."/>
            <person name="Bonnet C."/>
            <person name="Boukhgalter B."/>
            <person name="Bourzgui I."/>
            <person name="Brown A."/>
            <person name="Cahill P."/>
            <person name="Channer S."/>
            <person name="Cheshatsang Y."/>
            <person name="Chuda L."/>
            <person name="Citroen M."/>
            <person name="Collymore A."/>
            <person name="Cooke P."/>
            <person name="Costello M."/>
            <person name="D'Aco K."/>
            <person name="Daza R."/>
            <person name="De Haan G."/>
            <person name="DeGray S."/>
            <person name="DeMaso C."/>
            <person name="Dhargay N."/>
            <person name="Dooley K."/>
            <person name="Dooley E."/>
            <person name="Doricent M."/>
            <person name="Dorje P."/>
            <person name="Dorjee K."/>
            <person name="Dupes A."/>
            <person name="Elong R."/>
            <person name="Falk J."/>
            <person name="Farina A."/>
            <person name="Faro S."/>
            <person name="Ferguson D."/>
            <person name="Fisher S."/>
            <person name="Foley C.D."/>
            <person name="Franke A."/>
            <person name="Friedrich D."/>
            <person name="Gadbois L."/>
            <person name="Gearin G."/>
            <person name="Gearin C.R."/>
            <person name="Giannoukos G."/>
            <person name="Goode T."/>
            <person name="Graham J."/>
            <person name="Grandbois E."/>
            <person name="Grewal S."/>
            <person name="Gyaltsen K."/>
            <person name="Hafez N."/>
            <person name="Hagos B."/>
            <person name="Hall J."/>
            <person name="Henson C."/>
            <person name="Hollinger A."/>
            <person name="Honan T."/>
            <person name="Huard M.D."/>
            <person name="Hughes L."/>
            <person name="Hurhula B."/>
            <person name="Husby M.E."/>
            <person name="Kamat A."/>
            <person name="Kanga B."/>
            <person name="Kashin S."/>
            <person name="Khazanovich D."/>
            <person name="Kisner P."/>
            <person name="Lance K."/>
            <person name="Lara M."/>
            <person name="Lee W."/>
            <person name="Lennon N."/>
            <person name="Letendre F."/>
            <person name="LeVine R."/>
            <person name="Lipovsky A."/>
            <person name="Liu X."/>
            <person name="Liu J."/>
            <person name="Liu S."/>
            <person name="Lokyitsang T."/>
            <person name="Lokyitsang Y."/>
            <person name="Lubonja R."/>
            <person name="Lui A."/>
            <person name="MacDonald P."/>
            <person name="Magnisalis V."/>
            <person name="Maru K."/>
            <person name="Matthews C."/>
            <person name="McCusker W."/>
            <person name="McDonough S."/>
            <person name="Mehta T."/>
            <person name="Meldrim J."/>
            <person name="Meneus L."/>
            <person name="Mihai O."/>
            <person name="Mihalev A."/>
            <person name="Mihova T."/>
            <person name="Mittelman R."/>
            <person name="Mlenga V."/>
            <person name="Montmayeur A."/>
            <person name="Mulrain L."/>
            <person name="Navidi A."/>
            <person name="Naylor J."/>
            <person name="Negash T."/>
            <person name="Nguyen T."/>
            <person name="Nguyen N."/>
            <person name="Nicol R."/>
            <person name="Norbu C."/>
            <person name="Norbu N."/>
            <person name="Novod N."/>
            <person name="O'Neill B."/>
            <person name="Osman S."/>
            <person name="Markiewicz E."/>
            <person name="Oyono O.L."/>
            <person name="Patti C."/>
            <person name="Phunkhang P."/>
            <person name="Pierre F."/>
            <person name="Priest M."/>
            <person name="Raghuraman S."/>
            <person name="Rege F."/>
            <person name="Reyes R."/>
            <person name="Rise C."/>
            <person name="Rogov P."/>
            <person name="Ross K."/>
            <person name="Ryan E."/>
            <person name="Settipalli S."/>
            <person name="Shea T."/>
            <person name="Sherpa N."/>
            <person name="Shi L."/>
            <person name="Shih D."/>
            <person name="Sparrow T."/>
            <person name="Spaulding J."/>
            <person name="Stalker J."/>
            <person name="Stange-Thomann N."/>
            <person name="Stavropoulos S."/>
            <person name="Stone C."/>
            <person name="Strader C."/>
            <person name="Tesfaye S."/>
            <person name="Thomson T."/>
            <person name="Thoulutsang Y."/>
            <person name="Thoulutsang D."/>
            <person name="Topham K."/>
            <person name="Topping I."/>
            <person name="Tsamla T."/>
            <person name="Vassiliev H."/>
            <person name="Vo A."/>
            <person name="Wangchuk T."/>
            <person name="Wangdi T."/>
            <person name="Weiand M."/>
            <person name="Wilkinson J."/>
            <person name="Wilson A."/>
            <person name="Yadav S."/>
            <person name="Young G."/>
            <person name="Yu Q."/>
            <person name="Zembek L."/>
            <person name="Zhong D."/>
            <person name="Zimmer A."/>
            <person name="Zwirko Z."/>
            <person name="Jaffe D.B."/>
            <person name="Alvarez P."/>
            <person name="Brockman W."/>
            <person name="Butler J."/>
            <person name="Chin C."/>
            <person name="Gnerre S."/>
            <person name="Grabherr M."/>
            <person name="Kleber M."/>
            <person name="Mauceli E."/>
            <person name="MacCallum I."/>
        </authorList>
    </citation>
    <scope>NUCLEOTIDE SEQUENCE [LARGE SCALE GENOMIC DNA]</scope>
    <source>
        <strain evidence="2">MSH-3 / Tucson 14011-0111.49</strain>
    </source>
</reference>
<evidence type="ECO:0000313" key="1">
    <source>
        <dbReference type="EMBL" id="EDW25896.1"/>
    </source>
</evidence>
<proteinExistence type="predicted"/>
<keyword evidence="2" id="KW-1185">Reference proteome</keyword>
<dbReference type="HOGENOM" id="CLU_1391558_0_0_1"/>
<dbReference type="SUPFAM" id="SSF53098">
    <property type="entry name" value="Ribonuclease H-like"/>
    <property type="match status" value="1"/>
</dbReference>
<dbReference type="InterPro" id="IPR012337">
    <property type="entry name" value="RNaseH-like_sf"/>
</dbReference>
<accession>B4GTM6</accession>
<name>B4GTM6_DROPE</name>
<dbReference type="AlphaFoldDB" id="B4GTM6"/>
<organism evidence="2">
    <name type="scientific">Drosophila persimilis</name>
    <name type="common">Fruit fly</name>
    <dbReference type="NCBI Taxonomy" id="7234"/>
    <lineage>
        <taxon>Eukaryota</taxon>
        <taxon>Metazoa</taxon>
        <taxon>Ecdysozoa</taxon>
        <taxon>Arthropoda</taxon>
        <taxon>Hexapoda</taxon>
        <taxon>Insecta</taxon>
        <taxon>Pterygota</taxon>
        <taxon>Neoptera</taxon>
        <taxon>Endopterygota</taxon>
        <taxon>Diptera</taxon>
        <taxon>Brachycera</taxon>
        <taxon>Muscomorpha</taxon>
        <taxon>Ephydroidea</taxon>
        <taxon>Drosophilidae</taxon>
        <taxon>Drosophila</taxon>
        <taxon>Sophophora</taxon>
    </lineage>
</organism>
<dbReference type="OMA" id="MAHEEND"/>
<dbReference type="Proteomes" id="UP000008744">
    <property type="component" value="Unassembled WGS sequence"/>
</dbReference>
<evidence type="ECO:0000313" key="2">
    <source>
        <dbReference type="Proteomes" id="UP000008744"/>
    </source>
</evidence>
<gene>
    <name evidence="1" type="primary">Dper\GL14383</name>
    <name evidence="1" type="ORF">Dper_GL14383</name>
</gene>